<feature type="region of interest" description="Disordered" evidence="1">
    <location>
        <begin position="1"/>
        <end position="66"/>
    </location>
</feature>
<dbReference type="AlphaFoldDB" id="A0AAN8YDT1"/>
<accession>A0AAN8YDT1</accession>
<comment type="caution">
    <text evidence="2">The sequence shown here is derived from an EMBL/GenBank/DDBJ whole genome shotgun (WGS) entry which is preliminary data.</text>
</comment>
<gene>
    <name evidence="2" type="ORF">RDI58_013124</name>
</gene>
<keyword evidence="3" id="KW-1185">Reference proteome</keyword>
<reference evidence="2 3" key="1">
    <citation type="submission" date="2024-02" db="EMBL/GenBank/DDBJ databases">
        <title>de novo genome assembly of Solanum bulbocastanum strain 11H21.</title>
        <authorList>
            <person name="Hosaka A.J."/>
        </authorList>
    </citation>
    <scope>NUCLEOTIDE SEQUENCE [LARGE SCALE GENOMIC DNA]</scope>
    <source>
        <tissue evidence="2">Young leaves</tissue>
    </source>
</reference>
<proteinExistence type="predicted"/>
<dbReference type="Proteomes" id="UP001371456">
    <property type="component" value="Unassembled WGS sequence"/>
</dbReference>
<feature type="compositionally biased region" description="Low complexity" evidence="1">
    <location>
        <begin position="23"/>
        <end position="35"/>
    </location>
</feature>
<sequence length="66" mass="7024">MTNLLREIVSPTQASGIAIAEHQTSTPTQASTTTSVEPIVAEPTQPTTNPNVESIFDDDIPELDSD</sequence>
<feature type="compositionally biased region" description="Acidic residues" evidence="1">
    <location>
        <begin position="55"/>
        <end position="66"/>
    </location>
</feature>
<evidence type="ECO:0000313" key="2">
    <source>
        <dbReference type="EMBL" id="KAK6789325.1"/>
    </source>
</evidence>
<evidence type="ECO:0000256" key="1">
    <source>
        <dbReference type="SAM" id="MobiDB-lite"/>
    </source>
</evidence>
<protein>
    <submittedName>
        <fullName evidence="2">Uncharacterized protein</fullName>
    </submittedName>
</protein>
<evidence type="ECO:0000313" key="3">
    <source>
        <dbReference type="Proteomes" id="UP001371456"/>
    </source>
</evidence>
<dbReference type="EMBL" id="JBANQN010000005">
    <property type="protein sequence ID" value="KAK6789325.1"/>
    <property type="molecule type" value="Genomic_DNA"/>
</dbReference>
<name>A0AAN8YDT1_SOLBU</name>
<organism evidence="2 3">
    <name type="scientific">Solanum bulbocastanum</name>
    <name type="common">Wild potato</name>
    <dbReference type="NCBI Taxonomy" id="147425"/>
    <lineage>
        <taxon>Eukaryota</taxon>
        <taxon>Viridiplantae</taxon>
        <taxon>Streptophyta</taxon>
        <taxon>Embryophyta</taxon>
        <taxon>Tracheophyta</taxon>
        <taxon>Spermatophyta</taxon>
        <taxon>Magnoliopsida</taxon>
        <taxon>eudicotyledons</taxon>
        <taxon>Gunneridae</taxon>
        <taxon>Pentapetalae</taxon>
        <taxon>asterids</taxon>
        <taxon>lamiids</taxon>
        <taxon>Solanales</taxon>
        <taxon>Solanaceae</taxon>
        <taxon>Solanoideae</taxon>
        <taxon>Solaneae</taxon>
        <taxon>Solanum</taxon>
    </lineage>
</organism>